<keyword evidence="10" id="KW-0539">Nucleus</keyword>
<keyword evidence="3" id="KW-0963">Cytoplasm</keyword>
<proteinExistence type="inferred from homology"/>
<dbReference type="PROSITE" id="PS00411">
    <property type="entry name" value="KINESIN_MOTOR_1"/>
    <property type="match status" value="1"/>
</dbReference>
<feature type="domain" description="Kinesin motor" evidence="14">
    <location>
        <begin position="34"/>
        <end position="380"/>
    </location>
</feature>
<evidence type="ECO:0000256" key="2">
    <source>
        <dbReference type="ARBA" id="ARBA00004245"/>
    </source>
</evidence>
<comment type="similarity">
    <text evidence="11">Belongs to the TRAFAC class myosin-kinesin ATPase superfamily. Kinesin family.</text>
</comment>
<evidence type="ECO:0000256" key="1">
    <source>
        <dbReference type="ARBA" id="ARBA00004123"/>
    </source>
</evidence>
<dbReference type="GO" id="GO:0005634">
    <property type="term" value="C:nucleus"/>
    <property type="evidence" value="ECO:0007669"/>
    <property type="project" value="UniProtKB-SubCell"/>
</dbReference>
<accession>A0A1S3I6G8</accession>
<gene>
    <name evidence="16" type="primary">LOC106161459</name>
</gene>
<dbReference type="GO" id="GO:0007018">
    <property type="term" value="P:microtubule-based movement"/>
    <property type="evidence" value="ECO:0007669"/>
    <property type="project" value="InterPro"/>
</dbReference>
<comment type="subcellular location">
    <subcellularLocation>
        <location evidence="2">Cytoplasm</location>
        <location evidence="2">Cytoskeleton</location>
    </subcellularLocation>
    <subcellularLocation>
        <location evidence="1">Nucleus</location>
    </subcellularLocation>
</comment>
<feature type="coiled-coil region" evidence="12">
    <location>
        <begin position="395"/>
        <end position="422"/>
    </location>
</feature>
<dbReference type="GO" id="GO:0008017">
    <property type="term" value="F:microtubule binding"/>
    <property type="evidence" value="ECO:0007669"/>
    <property type="project" value="InterPro"/>
</dbReference>
<evidence type="ECO:0000256" key="6">
    <source>
        <dbReference type="ARBA" id="ARBA00022840"/>
    </source>
</evidence>
<evidence type="ECO:0000256" key="4">
    <source>
        <dbReference type="ARBA" id="ARBA00022701"/>
    </source>
</evidence>
<dbReference type="InterPro" id="IPR001752">
    <property type="entry name" value="Kinesin_motor_dom"/>
</dbReference>
<dbReference type="InParanoid" id="A0A1S3I6G8"/>
<keyword evidence="8 11" id="KW-0505">Motor protein</keyword>
<dbReference type="Gene3D" id="3.40.850.10">
    <property type="entry name" value="Kinesin motor domain"/>
    <property type="match status" value="1"/>
</dbReference>
<evidence type="ECO:0000256" key="8">
    <source>
        <dbReference type="ARBA" id="ARBA00023175"/>
    </source>
</evidence>
<evidence type="ECO:0000259" key="14">
    <source>
        <dbReference type="PROSITE" id="PS50067"/>
    </source>
</evidence>
<dbReference type="AlphaFoldDB" id="A0A1S3I6G8"/>
<evidence type="ECO:0000256" key="13">
    <source>
        <dbReference type="SAM" id="MobiDB-lite"/>
    </source>
</evidence>
<feature type="compositionally biased region" description="Polar residues" evidence="13">
    <location>
        <begin position="863"/>
        <end position="883"/>
    </location>
</feature>
<dbReference type="PANTHER" id="PTHR47968">
    <property type="entry name" value="CENTROMERE PROTEIN E"/>
    <property type="match status" value="1"/>
</dbReference>
<keyword evidence="7 12" id="KW-0175">Coiled coil</keyword>
<keyword evidence="9" id="KW-0206">Cytoskeleton</keyword>
<feature type="compositionally biased region" description="Basic residues" evidence="13">
    <location>
        <begin position="1039"/>
        <end position="1048"/>
    </location>
</feature>
<feature type="compositionally biased region" description="Polar residues" evidence="13">
    <location>
        <begin position="706"/>
        <end position="715"/>
    </location>
</feature>
<protein>
    <submittedName>
        <fullName evidence="16">Kinesin-like protein KIF18A isoform X1</fullName>
    </submittedName>
</protein>
<feature type="region of interest" description="Disordered" evidence="13">
    <location>
        <begin position="848"/>
        <end position="884"/>
    </location>
</feature>
<keyword evidence="4" id="KW-0493">Microtubule</keyword>
<feature type="region of interest" description="Disordered" evidence="13">
    <location>
        <begin position="1037"/>
        <end position="1098"/>
    </location>
</feature>
<dbReference type="Pfam" id="PF00225">
    <property type="entry name" value="Kinesin"/>
    <property type="match status" value="1"/>
</dbReference>
<dbReference type="Proteomes" id="UP000085678">
    <property type="component" value="Unplaced"/>
</dbReference>
<evidence type="ECO:0000313" key="16">
    <source>
        <dbReference type="RefSeq" id="XP_013393870.1"/>
    </source>
</evidence>
<evidence type="ECO:0000256" key="9">
    <source>
        <dbReference type="ARBA" id="ARBA00023212"/>
    </source>
</evidence>
<sequence>MAQHPNRKRPFSSVSGANMGGEQGMTEEQAINSNVKVVVRVRPENAKERDGGYNNIVRVMDEQVLVFDPKEDHGSPDYYHGKRRKRRDIMKRQNKDMRYAFDRVFSEYATNQEVYENTTMKILDGFMDGYNCSVFAYGATGAGKTFSMLGSPSSPGVIFLTMMELYRRIELMKEEKICDVAVSYLEVYNEQIRDLLMPSNPLPIREDPAKGVVVAGLSLHKPKTADELMYMLDFGNQNRTQHPTDANAESSRSHAVFQVFVRQKDRTANISTDFRVAKMSLIDLAGSERATVTTNRGARFREGANINRSLLALGNCINALADGKVKGQHVPYRNSKLTRLLKDSLGGNCRTVMIAAVSPSAMTYDDTHNTLKYANRAKNIKASLKRNVVSVDFHISKYAQICEDLRKEVAELKEKLKNYEEGSVEPPAKKAAVDTAFQDNIERLDSQLYNVFKSRQSIRKEILEYECADRDLDLKIYKKEKALARLANIALDGQRYEQACSRIQRTIDAAKSRQTSLRTRLGHSEEKMQENVSCLQRLEEEMKACGRDGVMPEMLSSHLSIWHLDLELRDTKRHVKCLRKIARNMEREAQASDRLMSALLTAFKKQYLILKGHNLATSDIEAEFDGILELAETGDREVVWADQSMGSSETREGRHESDFSFDKLLSFPVLSFAASSPITCHKPRRKSGVVTPSKTPLSVKKGINTPVHTPNHGSQVTVAAPQSDSSHAEGLYRTKSQTDLTQGCFPVPDQAEQSPGQTVTLKSSIVSNDVVSTKEEHCLNETFSLPVEECTQLQATVTATISSQQPTVVFAEATVENKAMAPVHIGQNAQAVAPKSNCSNSITKTDTLRNQNRVHTPPPSDLHFQSQGHQVQSQTITKSQSGSVVVAEESELGEKCERKPKSHVVRAMQFEGHNIGSPVGKMSFADAVKSPARSAVFQAHRAPLSPLTNTPQRLGTPKSGPSLESSQSKNDRRMTFAKSDGLGGKPTSQQQIGEPVMSSVSMKNMAALQKMGLPSMLDKSASVSRPVPKYMQLTASAAYKRRHHKRSWSSKENSSPADVDTSSGRRGSREDTRAGPVRSLAKSRSKSVNSLNRTGWQR</sequence>
<dbReference type="OrthoDB" id="3176171at2759"/>
<dbReference type="RefSeq" id="XP_013393870.1">
    <property type="nucleotide sequence ID" value="XM_013538416.2"/>
</dbReference>
<organism evidence="15 16">
    <name type="scientific">Lingula anatina</name>
    <name type="common">Brachiopod</name>
    <name type="synonym">Lingula unguis</name>
    <dbReference type="NCBI Taxonomy" id="7574"/>
    <lineage>
        <taxon>Eukaryota</taxon>
        <taxon>Metazoa</taxon>
        <taxon>Spiralia</taxon>
        <taxon>Lophotrochozoa</taxon>
        <taxon>Brachiopoda</taxon>
        <taxon>Linguliformea</taxon>
        <taxon>Lingulata</taxon>
        <taxon>Lingulida</taxon>
        <taxon>Linguloidea</taxon>
        <taxon>Lingulidae</taxon>
        <taxon>Lingula</taxon>
    </lineage>
</organism>
<evidence type="ECO:0000256" key="12">
    <source>
        <dbReference type="SAM" id="Coils"/>
    </source>
</evidence>
<evidence type="ECO:0000256" key="10">
    <source>
        <dbReference type="ARBA" id="ARBA00023242"/>
    </source>
</evidence>
<dbReference type="PANTHER" id="PTHR47968:SF65">
    <property type="entry name" value="KINESIN MOTOR DOMAIN-CONTAINING PROTEIN"/>
    <property type="match status" value="1"/>
</dbReference>
<keyword evidence="6 11" id="KW-0067">ATP-binding</keyword>
<evidence type="ECO:0000256" key="5">
    <source>
        <dbReference type="ARBA" id="ARBA00022741"/>
    </source>
</evidence>
<feature type="compositionally biased region" description="Basic residues" evidence="13">
    <location>
        <begin position="1"/>
        <end position="10"/>
    </location>
</feature>
<feature type="compositionally biased region" description="Polar residues" evidence="13">
    <location>
        <begin position="1086"/>
        <end position="1098"/>
    </location>
</feature>
<dbReference type="SMART" id="SM00129">
    <property type="entry name" value="KISc"/>
    <property type="match status" value="1"/>
</dbReference>
<keyword evidence="5 11" id="KW-0547">Nucleotide-binding</keyword>
<feature type="compositionally biased region" description="Polar residues" evidence="13">
    <location>
        <begin position="986"/>
        <end position="995"/>
    </location>
</feature>
<dbReference type="GO" id="GO:0003777">
    <property type="term" value="F:microtubule motor activity"/>
    <property type="evidence" value="ECO:0007669"/>
    <property type="project" value="InterPro"/>
</dbReference>
<dbReference type="KEGG" id="lak:106161459"/>
<dbReference type="InterPro" id="IPR019821">
    <property type="entry name" value="Kinesin_motor_CS"/>
</dbReference>
<feature type="region of interest" description="Disordered" evidence="13">
    <location>
        <begin position="940"/>
        <end position="995"/>
    </location>
</feature>
<dbReference type="InterPro" id="IPR027640">
    <property type="entry name" value="Kinesin-like_fam"/>
</dbReference>
<reference evidence="16" key="1">
    <citation type="submission" date="2025-08" db="UniProtKB">
        <authorList>
            <consortium name="RefSeq"/>
        </authorList>
    </citation>
    <scope>IDENTIFICATION</scope>
    <source>
        <tissue evidence="16">Gonads</tissue>
    </source>
</reference>
<feature type="region of interest" description="Disordered" evidence="13">
    <location>
        <begin position="681"/>
        <end position="715"/>
    </location>
</feature>
<dbReference type="PRINTS" id="PR00380">
    <property type="entry name" value="KINESINHEAVY"/>
</dbReference>
<dbReference type="InterPro" id="IPR036961">
    <property type="entry name" value="Kinesin_motor_dom_sf"/>
</dbReference>
<dbReference type="FunCoup" id="A0A1S3I6G8">
    <property type="interactions" value="610"/>
</dbReference>
<name>A0A1S3I6G8_LINAN</name>
<dbReference type="PROSITE" id="PS50067">
    <property type="entry name" value="KINESIN_MOTOR_2"/>
    <property type="match status" value="1"/>
</dbReference>
<keyword evidence="15" id="KW-1185">Reference proteome</keyword>
<dbReference type="GO" id="GO:0005874">
    <property type="term" value="C:microtubule"/>
    <property type="evidence" value="ECO:0007669"/>
    <property type="project" value="UniProtKB-KW"/>
</dbReference>
<evidence type="ECO:0000256" key="3">
    <source>
        <dbReference type="ARBA" id="ARBA00022490"/>
    </source>
</evidence>
<evidence type="ECO:0000313" key="15">
    <source>
        <dbReference type="Proteomes" id="UP000085678"/>
    </source>
</evidence>
<evidence type="ECO:0000256" key="11">
    <source>
        <dbReference type="PROSITE-ProRule" id="PRU00283"/>
    </source>
</evidence>
<feature type="compositionally biased region" description="Polar residues" evidence="13">
    <location>
        <begin position="1050"/>
        <end position="1065"/>
    </location>
</feature>
<dbReference type="FunFam" id="3.40.850.10:FF:000027">
    <property type="entry name" value="Kinesin-like protein"/>
    <property type="match status" value="1"/>
</dbReference>
<dbReference type="CDD" id="cd01370">
    <property type="entry name" value="KISc_KIP3_like"/>
    <property type="match status" value="1"/>
</dbReference>
<evidence type="ECO:0000256" key="7">
    <source>
        <dbReference type="ARBA" id="ARBA00023054"/>
    </source>
</evidence>
<dbReference type="SUPFAM" id="SSF52540">
    <property type="entry name" value="P-loop containing nucleoside triphosphate hydrolases"/>
    <property type="match status" value="1"/>
</dbReference>
<dbReference type="GO" id="GO:0005524">
    <property type="term" value="F:ATP binding"/>
    <property type="evidence" value="ECO:0007669"/>
    <property type="project" value="UniProtKB-UniRule"/>
</dbReference>
<dbReference type="STRING" id="7574.A0A1S3I6G8"/>
<dbReference type="GeneID" id="106161459"/>
<dbReference type="InterPro" id="IPR027417">
    <property type="entry name" value="P-loop_NTPase"/>
</dbReference>
<feature type="region of interest" description="Disordered" evidence="13">
    <location>
        <begin position="1"/>
        <end position="30"/>
    </location>
</feature>
<feature type="binding site" evidence="11">
    <location>
        <begin position="138"/>
        <end position="145"/>
    </location>
    <ligand>
        <name>ATP</name>
        <dbReference type="ChEBI" id="CHEBI:30616"/>
    </ligand>
</feature>